<evidence type="ECO:0000313" key="2">
    <source>
        <dbReference type="EMBL" id="QUR68354.1"/>
    </source>
</evidence>
<reference evidence="2" key="1">
    <citation type="submission" date="2019-12" db="EMBL/GenBank/DDBJ databases">
        <title>Mycobacterium spongiae sp. nov.</title>
        <authorList>
            <person name="Stinear T."/>
        </authorList>
    </citation>
    <scope>NUCLEOTIDE SEQUENCE</scope>
    <source>
        <strain evidence="2">FSD4b-SM</strain>
    </source>
</reference>
<name>A0A975PY02_9MYCO</name>
<dbReference type="Proteomes" id="UP000682202">
    <property type="component" value="Chromosome"/>
</dbReference>
<keyword evidence="1" id="KW-1133">Transmembrane helix</keyword>
<keyword evidence="3" id="KW-1185">Reference proteome</keyword>
<gene>
    <name evidence="2" type="ORF">F6B93_15850</name>
</gene>
<proteinExistence type="predicted"/>
<evidence type="ECO:0000256" key="1">
    <source>
        <dbReference type="SAM" id="Phobius"/>
    </source>
</evidence>
<keyword evidence="1" id="KW-0812">Transmembrane</keyword>
<organism evidence="2 3">
    <name type="scientific">Mycobacterium spongiae</name>
    <dbReference type="NCBI Taxonomy" id="886343"/>
    <lineage>
        <taxon>Bacteria</taxon>
        <taxon>Bacillati</taxon>
        <taxon>Actinomycetota</taxon>
        <taxon>Actinomycetes</taxon>
        <taxon>Mycobacteriales</taxon>
        <taxon>Mycobacteriaceae</taxon>
        <taxon>Mycobacterium</taxon>
    </lineage>
</organism>
<protein>
    <submittedName>
        <fullName evidence="2">Uncharacterized protein</fullName>
    </submittedName>
</protein>
<dbReference type="KEGG" id="mspg:F6B93_15850"/>
<keyword evidence="1" id="KW-0472">Membrane</keyword>
<feature type="transmembrane region" description="Helical" evidence="1">
    <location>
        <begin position="64"/>
        <end position="83"/>
    </location>
</feature>
<dbReference type="AlphaFoldDB" id="A0A975PY02"/>
<feature type="transmembrane region" description="Helical" evidence="1">
    <location>
        <begin position="25"/>
        <end position="44"/>
    </location>
</feature>
<sequence>MPAERDLGESADRAANAVRWLRRSYHAGAAVDAVAAIGMAVPQLYGPTLRFDSSVDRSAPGFAYALRTGAPLMAGWTLLLLWADRRPLERRGVLAITVVPVIGGLMANDSHAVRSGRLSGPSVAPVRALQLALTALFGYSLARAALAVRAASASR</sequence>
<evidence type="ECO:0000313" key="3">
    <source>
        <dbReference type="Proteomes" id="UP000682202"/>
    </source>
</evidence>
<dbReference type="RefSeq" id="WP_211695925.1">
    <property type="nucleotide sequence ID" value="NZ_CP046600.1"/>
</dbReference>
<dbReference type="EMBL" id="CP046600">
    <property type="protein sequence ID" value="QUR68354.1"/>
    <property type="molecule type" value="Genomic_DNA"/>
</dbReference>
<accession>A0A975PY02</accession>